<name>A0ACB7SR44_HYAAI</name>
<evidence type="ECO:0000313" key="2">
    <source>
        <dbReference type="Proteomes" id="UP000821845"/>
    </source>
</evidence>
<sequence length="104" mass="10832">MSAAAQSCARAHANCRYFHSSRHRNGPSLPKSVHCGEAASDRFVSARSSPSATAAVAARDPSIDVAFLSPNTPSAAATAVMATTCAAHSYDRTNDDDDVEAAFF</sequence>
<evidence type="ECO:0000313" key="1">
    <source>
        <dbReference type="EMBL" id="KAH6937441.1"/>
    </source>
</evidence>
<dbReference type="EMBL" id="CM023482">
    <property type="protein sequence ID" value="KAH6937441.1"/>
    <property type="molecule type" value="Genomic_DNA"/>
</dbReference>
<dbReference type="Proteomes" id="UP000821845">
    <property type="component" value="Chromosome 2"/>
</dbReference>
<reference evidence="1" key="1">
    <citation type="submission" date="2020-05" db="EMBL/GenBank/DDBJ databases">
        <title>Large-scale comparative analyses of tick genomes elucidate their genetic diversity and vector capacities.</title>
        <authorList>
            <person name="Jia N."/>
            <person name="Wang J."/>
            <person name="Shi W."/>
            <person name="Du L."/>
            <person name="Sun Y."/>
            <person name="Zhan W."/>
            <person name="Jiang J."/>
            <person name="Wang Q."/>
            <person name="Zhang B."/>
            <person name="Ji P."/>
            <person name="Sakyi L.B."/>
            <person name="Cui X."/>
            <person name="Yuan T."/>
            <person name="Jiang B."/>
            <person name="Yang W."/>
            <person name="Lam T.T.-Y."/>
            <person name="Chang Q."/>
            <person name="Ding S."/>
            <person name="Wang X."/>
            <person name="Zhu J."/>
            <person name="Ruan X."/>
            <person name="Zhao L."/>
            <person name="Wei J."/>
            <person name="Que T."/>
            <person name="Du C."/>
            <person name="Cheng J."/>
            <person name="Dai P."/>
            <person name="Han X."/>
            <person name="Huang E."/>
            <person name="Gao Y."/>
            <person name="Liu J."/>
            <person name="Shao H."/>
            <person name="Ye R."/>
            <person name="Li L."/>
            <person name="Wei W."/>
            <person name="Wang X."/>
            <person name="Wang C."/>
            <person name="Yang T."/>
            <person name="Huo Q."/>
            <person name="Li W."/>
            <person name="Guo W."/>
            <person name="Chen H."/>
            <person name="Zhou L."/>
            <person name="Ni X."/>
            <person name="Tian J."/>
            <person name="Zhou Y."/>
            <person name="Sheng Y."/>
            <person name="Liu T."/>
            <person name="Pan Y."/>
            <person name="Xia L."/>
            <person name="Li J."/>
            <person name="Zhao F."/>
            <person name="Cao W."/>
        </authorList>
    </citation>
    <scope>NUCLEOTIDE SEQUENCE</scope>
    <source>
        <strain evidence="1">Hyas-2018</strain>
    </source>
</reference>
<organism evidence="1 2">
    <name type="scientific">Hyalomma asiaticum</name>
    <name type="common">Tick</name>
    <dbReference type="NCBI Taxonomy" id="266040"/>
    <lineage>
        <taxon>Eukaryota</taxon>
        <taxon>Metazoa</taxon>
        <taxon>Ecdysozoa</taxon>
        <taxon>Arthropoda</taxon>
        <taxon>Chelicerata</taxon>
        <taxon>Arachnida</taxon>
        <taxon>Acari</taxon>
        <taxon>Parasitiformes</taxon>
        <taxon>Ixodida</taxon>
        <taxon>Ixodoidea</taxon>
        <taxon>Ixodidae</taxon>
        <taxon>Hyalomminae</taxon>
        <taxon>Hyalomma</taxon>
    </lineage>
</organism>
<keyword evidence="2" id="KW-1185">Reference proteome</keyword>
<protein>
    <submittedName>
        <fullName evidence="1">Uncharacterized protein</fullName>
    </submittedName>
</protein>
<accession>A0ACB7SR44</accession>
<gene>
    <name evidence="1" type="ORF">HPB50_000480</name>
</gene>
<comment type="caution">
    <text evidence="1">The sequence shown here is derived from an EMBL/GenBank/DDBJ whole genome shotgun (WGS) entry which is preliminary data.</text>
</comment>
<proteinExistence type="predicted"/>